<dbReference type="GO" id="GO:0009307">
    <property type="term" value="P:DNA restriction-modification system"/>
    <property type="evidence" value="ECO:0007669"/>
    <property type="project" value="UniProtKB-KW"/>
</dbReference>
<evidence type="ECO:0000259" key="11">
    <source>
        <dbReference type="Pfam" id="PF12161"/>
    </source>
</evidence>
<comment type="similarity">
    <text evidence="1">Belongs to the N(4)/N(6)-methyltransferase family.</text>
</comment>
<evidence type="ECO:0000256" key="1">
    <source>
        <dbReference type="ARBA" id="ARBA00006594"/>
    </source>
</evidence>
<feature type="compositionally biased region" description="Low complexity" evidence="9">
    <location>
        <begin position="172"/>
        <end position="186"/>
    </location>
</feature>
<dbReference type="Gene3D" id="1.20.1260.30">
    <property type="match status" value="1"/>
</dbReference>
<sequence length="701" mass="77969">MAFTNSLLRFRANEDVLPEWALMVFRRHLHARRFMREVRITTNIAHLSAKRLRAVEFPIPPLHVQKQLVVRCDELLTGIAAVDTEAERSLRRASALRKALLRKAFSGRLVPQNPDDEPAAAVLDRIRAERAAQPKPKRPRARKVPTARKVAAIAAAPEPTETLVPPPSRSSPVTAVEETTTEPAPEVRAKAAAQTNSLVAKLWNYCNVLRDNGMSTIEYVEQLSYLLFLKMVDEMAEEAWEDDEIAQVIPPEYDWKSLVTKRGVELERHYRDVLDELGRRPGTTIGTIFAEAQNRITKPALLEKLVVELIGREQWMIQGTDLKGDAYEGLLNKGASDTKTGAGQYFTPRALIDAIVEVTQPTPDDIIADPACGTGGFLIAAHSYLRKHQMKGLSKEKRTALQRGDHIRGNELVTGTARLAAMNMLLHGIGTSDGPSLVTVGDALAEKPSGRHATLVLANPPFGRKSAINVIGQDGTVEKEDVEYDRDDFTATTSNKQLNFLQHIMSLTAVDGRAAVVLPDNILFEGGAGEKIRRRLLDEFDLHTILRLPTGIFYAGGVKANVLFFDKKLPRADGKPQTTKTWVYDFRTGQHFTLKQRPLTSAHLQDFVTSYRADDIENRKPSESPDGPWQVFTYDELIKRDKVNLDITWMKDPALEDADSDLEPEVIAQEIVQDLQAALDEFKAIAEALGGEVIEDEAELA</sequence>
<evidence type="ECO:0000256" key="7">
    <source>
        <dbReference type="ARBA" id="ARBA00023125"/>
    </source>
</evidence>
<dbReference type="InterPro" id="IPR038333">
    <property type="entry name" value="T1MK-like_N_sf"/>
</dbReference>
<evidence type="ECO:0000256" key="8">
    <source>
        <dbReference type="ARBA" id="ARBA00047942"/>
    </source>
</evidence>
<keyword evidence="3" id="KW-0489">Methyltransferase</keyword>
<dbReference type="Pfam" id="PF02384">
    <property type="entry name" value="N6_Mtase"/>
    <property type="match status" value="1"/>
</dbReference>
<dbReference type="AlphaFoldDB" id="A0AAT9HAY8"/>
<organism evidence="12">
    <name type="scientific">Streptomyces haneummycinicus</name>
    <dbReference type="NCBI Taxonomy" id="3074435"/>
    <lineage>
        <taxon>Bacteria</taxon>
        <taxon>Bacillati</taxon>
        <taxon>Actinomycetota</taxon>
        <taxon>Actinomycetes</taxon>
        <taxon>Kitasatosporales</taxon>
        <taxon>Streptomycetaceae</taxon>
        <taxon>Streptomyces</taxon>
    </lineage>
</organism>
<evidence type="ECO:0000256" key="4">
    <source>
        <dbReference type="ARBA" id="ARBA00022679"/>
    </source>
</evidence>
<protein>
    <recommendedName>
        <fullName evidence="2">site-specific DNA-methyltransferase (adenine-specific)</fullName>
        <ecNumber evidence="2">2.1.1.72</ecNumber>
    </recommendedName>
</protein>
<dbReference type="Pfam" id="PF12161">
    <property type="entry name" value="HsdM_N"/>
    <property type="match status" value="1"/>
</dbReference>
<feature type="domain" description="N6 adenine-specific DNA methyltransferase N-terminal" evidence="11">
    <location>
        <begin position="199"/>
        <end position="307"/>
    </location>
</feature>
<feature type="domain" description="DNA methylase adenine-specific" evidence="10">
    <location>
        <begin position="320"/>
        <end position="641"/>
    </location>
</feature>
<keyword evidence="6" id="KW-0680">Restriction system</keyword>
<dbReference type="SUPFAM" id="SSF116734">
    <property type="entry name" value="DNA methylase specificity domain"/>
    <property type="match status" value="1"/>
</dbReference>
<dbReference type="GO" id="GO:0009007">
    <property type="term" value="F:site-specific DNA-methyltransferase (adenine-specific) activity"/>
    <property type="evidence" value="ECO:0007669"/>
    <property type="project" value="UniProtKB-EC"/>
</dbReference>
<feature type="compositionally biased region" description="Basic residues" evidence="9">
    <location>
        <begin position="135"/>
        <end position="146"/>
    </location>
</feature>
<evidence type="ECO:0000256" key="6">
    <source>
        <dbReference type="ARBA" id="ARBA00022747"/>
    </source>
</evidence>
<evidence type="ECO:0000256" key="3">
    <source>
        <dbReference type="ARBA" id="ARBA00022603"/>
    </source>
</evidence>
<dbReference type="PRINTS" id="PR00507">
    <property type="entry name" value="N12N6MTFRASE"/>
</dbReference>
<dbReference type="Gene3D" id="3.40.50.150">
    <property type="entry name" value="Vaccinia Virus protein VP39"/>
    <property type="match status" value="1"/>
</dbReference>
<evidence type="ECO:0000256" key="9">
    <source>
        <dbReference type="SAM" id="MobiDB-lite"/>
    </source>
</evidence>
<name>A0AAT9HAY8_9ACTN</name>
<proteinExistence type="inferred from homology"/>
<dbReference type="REBASE" id="845072">
    <property type="entry name" value="M.SspKM778ORF9530P"/>
</dbReference>
<dbReference type="GO" id="GO:0003677">
    <property type="term" value="F:DNA binding"/>
    <property type="evidence" value="ECO:0007669"/>
    <property type="project" value="UniProtKB-KW"/>
</dbReference>
<dbReference type="SUPFAM" id="SSF53335">
    <property type="entry name" value="S-adenosyl-L-methionine-dependent methyltransferases"/>
    <property type="match status" value="1"/>
</dbReference>
<dbReference type="GO" id="GO:0008170">
    <property type="term" value="F:N-methyltransferase activity"/>
    <property type="evidence" value="ECO:0007669"/>
    <property type="project" value="InterPro"/>
</dbReference>
<gene>
    <name evidence="12" type="ORF">SHKM778_09530</name>
</gene>
<keyword evidence="4" id="KW-0808">Transferase</keyword>
<comment type="catalytic activity">
    <reaction evidence="8">
        <text>a 2'-deoxyadenosine in DNA + S-adenosyl-L-methionine = an N(6)-methyl-2'-deoxyadenosine in DNA + S-adenosyl-L-homocysteine + H(+)</text>
        <dbReference type="Rhea" id="RHEA:15197"/>
        <dbReference type="Rhea" id="RHEA-COMP:12418"/>
        <dbReference type="Rhea" id="RHEA-COMP:12419"/>
        <dbReference type="ChEBI" id="CHEBI:15378"/>
        <dbReference type="ChEBI" id="CHEBI:57856"/>
        <dbReference type="ChEBI" id="CHEBI:59789"/>
        <dbReference type="ChEBI" id="CHEBI:90615"/>
        <dbReference type="ChEBI" id="CHEBI:90616"/>
        <dbReference type="EC" id="2.1.1.72"/>
    </reaction>
</comment>
<accession>A0AAT9HAY8</accession>
<dbReference type="EC" id="2.1.1.72" evidence="2"/>
<dbReference type="InterPro" id="IPR029063">
    <property type="entry name" value="SAM-dependent_MTases_sf"/>
</dbReference>
<evidence type="ECO:0000256" key="2">
    <source>
        <dbReference type="ARBA" id="ARBA00011900"/>
    </source>
</evidence>
<dbReference type="Gene3D" id="3.90.220.20">
    <property type="entry name" value="DNA methylase specificity domains"/>
    <property type="match status" value="1"/>
</dbReference>
<keyword evidence="5" id="KW-0949">S-adenosyl-L-methionine</keyword>
<dbReference type="PANTHER" id="PTHR42933:SF4">
    <property type="entry name" value="TYPE I RESTRICTION ENZYME ECOKI METHYLASE SUBUNIT"/>
    <property type="match status" value="1"/>
</dbReference>
<evidence type="ECO:0000256" key="5">
    <source>
        <dbReference type="ARBA" id="ARBA00022691"/>
    </source>
</evidence>
<dbReference type="InterPro" id="IPR022749">
    <property type="entry name" value="D12N6_MeTrfase_N"/>
</dbReference>
<reference evidence="12" key="1">
    <citation type="submission" date="2024-06" db="EMBL/GenBank/DDBJ databases">
        <authorList>
            <consortium name="consrtm"/>
            <person name="Uemura M."/>
            <person name="Terahara T."/>
        </authorList>
    </citation>
    <scope>NUCLEOTIDE SEQUENCE</scope>
    <source>
        <strain evidence="12">KM77-8</strain>
    </source>
</reference>
<dbReference type="PANTHER" id="PTHR42933">
    <property type="entry name" value="SLR6095 PROTEIN"/>
    <property type="match status" value="1"/>
</dbReference>
<evidence type="ECO:0000259" key="10">
    <source>
        <dbReference type="Pfam" id="PF02384"/>
    </source>
</evidence>
<feature type="region of interest" description="Disordered" evidence="9">
    <location>
        <begin position="128"/>
        <end position="188"/>
    </location>
</feature>
<reference evidence="12" key="2">
    <citation type="submission" date="2024-07" db="EMBL/GenBank/DDBJ databases">
        <title>Streptomyces haneummycinica sp. nov., a new antibiotic-producing actinobacterium isolated from marine sediment.</title>
        <authorList>
            <person name="Uemura M."/>
            <person name="Hamada M."/>
            <person name="Hirano S."/>
            <person name="Kobayashi K."/>
            <person name="Ohshiro T."/>
            <person name="Kobayashi T."/>
            <person name="Terahara T."/>
        </authorList>
    </citation>
    <scope>NUCLEOTIDE SEQUENCE</scope>
    <source>
        <strain evidence="12">KM77-8</strain>
    </source>
</reference>
<dbReference type="GO" id="GO:0032259">
    <property type="term" value="P:methylation"/>
    <property type="evidence" value="ECO:0007669"/>
    <property type="project" value="UniProtKB-KW"/>
</dbReference>
<evidence type="ECO:0000313" key="12">
    <source>
        <dbReference type="EMBL" id="BFO14565.1"/>
    </source>
</evidence>
<feature type="compositionally biased region" description="Low complexity" evidence="9">
    <location>
        <begin position="147"/>
        <end position="156"/>
    </location>
</feature>
<dbReference type="EMBL" id="AP035768">
    <property type="protein sequence ID" value="BFO14565.1"/>
    <property type="molecule type" value="Genomic_DNA"/>
</dbReference>
<dbReference type="InterPro" id="IPR051537">
    <property type="entry name" value="DNA_Adenine_Mtase"/>
</dbReference>
<dbReference type="InterPro" id="IPR003356">
    <property type="entry name" value="DNA_methylase_A-5"/>
</dbReference>
<keyword evidence="7" id="KW-0238">DNA-binding</keyword>
<dbReference type="InterPro" id="IPR044946">
    <property type="entry name" value="Restrct_endonuc_typeI_TRD_sf"/>
</dbReference>